<dbReference type="PROSITE" id="PS50042">
    <property type="entry name" value="CNMP_BINDING_3"/>
    <property type="match status" value="1"/>
</dbReference>
<feature type="compositionally biased region" description="Basic residues" evidence="1">
    <location>
        <begin position="276"/>
        <end position="288"/>
    </location>
</feature>
<dbReference type="AlphaFoldDB" id="A0A7K0BTU8"/>
<dbReference type="RefSeq" id="WP_194293302.1">
    <property type="nucleotide sequence ID" value="NZ_WEGH01000002.1"/>
</dbReference>
<evidence type="ECO:0008006" key="6">
    <source>
        <dbReference type="Google" id="ProtNLM"/>
    </source>
</evidence>
<keyword evidence="5" id="KW-1185">Reference proteome</keyword>
<dbReference type="SUPFAM" id="SSF55073">
    <property type="entry name" value="Nucleotide cyclase"/>
    <property type="match status" value="1"/>
</dbReference>
<feature type="domain" description="Guanylate cyclase" evidence="3">
    <location>
        <begin position="310"/>
        <end position="431"/>
    </location>
</feature>
<feature type="compositionally biased region" description="Low complexity" evidence="1">
    <location>
        <begin position="46"/>
        <end position="67"/>
    </location>
</feature>
<protein>
    <recommendedName>
        <fullName evidence="6">Cyclic nucleotide-binding domain-containing protein</fullName>
    </recommendedName>
</protein>
<dbReference type="GO" id="GO:0009190">
    <property type="term" value="P:cyclic nucleotide biosynthetic process"/>
    <property type="evidence" value="ECO:0007669"/>
    <property type="project" value="InterPro"/>
</dbReference>
<dbReference type="Gene3D" id="3.30.70.1230">
    <property type="entry name" value="Nucleotide cyclase"/>
    <property type="match status" value="1"/>
</dbReference>
<dbReference type="InterPro" id="IPR014710">
    <property type="entry name" value="RmlC-like_jellyroll"/>
</dbReference>
<dbReference type="GO" id="GO:0004016">
    <property type="term" value="F:adenylate cyclase activity"/>
    <property type="evidence" value="ECO:0007669"/>
    <property type="project" value="UniProtKB-ARBA"/>
</dbReference>
<dbReference type="SUPFAM" id="SSF51206">
    <property type="entry name" value="cAMP-binding domain-like"/>
    <property type="match status" value="1"/>
</dbReference>
<evidence type="ECO:0000259" key="3">
    <source>
        <dbReference type="PROSITE" id="PS50125"/>
    </source>
</evidence>
<dbReference type="Pfam" id="PF00027">
    <property type="entry name" value="cNMP_binding"/>
    <property type="match status" value="1"/>
</dbReference>
<dbReference type="InterPro" id="IPR000595">
    <property type="entry name" value="cNMP-bd_dom"/>
</dbReference>
<name>A0A7K0BTU8_9ACTN</name>
<feature type="region of interest" description="Disordered" evidence="1">
    <location>
        <begin position="243"/>
        <end position="291"/>
    </location>
</feature>
<proteinExistence type="predicted"/>
<dbReference type="CDD" id="cd00038">
    <property type="entry name" value="CAP_ED"/>
    <property type="match status" value="1"/>
</dbReference>
<dbReference type="PROSITE" id="PS50125">
    <property type="entry name" value="GUANYLATE_CYCLASE_2"/>
    <property type="match status" value="1"/>
</dbReference>
<evidence type="ECO:0000259" key="2">
    <source>
        <dbReference type="PROSITE" id="PS50042"/>
    </source>
</evidence>
<dbReference type="InterPro" id="IPR018490">
    <property type="entry name" value="cNMP-bd_dom_sf"/>
</dbReference>
<feature type="compositionally biased region" description="Pro residues" evidence="1">
    <location>
        <begin position="68"/>
        <end position="89"/>
    </location>
</feature>
<feature type="compositionally biased region" description="Low complexity" evidence="1">
    <location>
        <begin position="29"/>
        <end position="39"/>
    </location>
</feature>
<dbReference type="Gene3D" id="2.60.120.10">
    <property type="entry name" value="Jelly Rolls"/>
    <property type="match status" value="1"/>
</dbReference>
<evidence type="ECO:0000256" key="1">
    <source>
        <dbReference type="SAM" id="MobiDB-lite"/>
    </source>
</evidence>
<dbReference type="InterPro" id="IPR001054">
    <property type="entry name" value="A/G_cyclase"/>
</dbReference>
<reference evidence="4 5" key="1">
    <citation type="submission" date="2019-10" db="EMBL/GenBank/DDBJ databases">
        <title>Actinomadura rubteroloni sp. nov. and Actinomadura macrotermitis sp. nov., isolated from the gut of fungus growing-termite Macrotermes natalensis.</title>
        <authorList>
            <person name="Benndorf R."/>
            <person name="Martin K."/>
            <person name="Kuefner M."/>
            <person name="De Beer W."/>
            <person name="Kaster A.-K."/>
            <person name="Vollmers J."/>
            <person name="Poulsen M."/>
            <person name="Beemelmanns C."/>
        </authorList>
    </citation>
    <scope>NUCLEOTIDE SEQUENCE [LARGE SCALE GENOMIC DNA]</scope>
    <source>
        <strain evidence="4 5">RB68</strain>
    </source>
</reference>
<accession>A0A7K0BTU8</accession>
<dbReference type="EMBL" id="WEGH01000002">
    <property type="protein sequence ID" value="MQY04615.1"/>
    <property type="molecule type" value="Genomic_DNA"/>
</dbReference>
<sequence>MTSERRGDPDLLVPAGEHCAVADHRPPAAHHLPACHHAPPQLPSGHHAPPARHAAPGVLAGRPDGGPQLPPPGPPPQQPTMPPHGPPPSLSAQQPAVTPRPAERGPSQPFWASLTDVEREEFAGAAERYSAHAGQLLWRERDTADHVLVIRSGWVKVCVTRDGRERIIAVRGAGHLIGERATLLLRERSADVVALGEVEFLRMPAGTFLAFLSAYPRILAVLERQMYDRLTEDPSAEPFVPAQRAPAWHSRTGGHARPDVRYLPGTFQPHAAQSRTPHRSPARPHASRPRALERAAVPVRLPGWSGQMCTILYTDIVGFSGAHRNDDDRLEIRRVMYDLLQDALEASGVPWGACHSEDRGDGALVVVPPEMPTRSVIDPMLARLSAGLRRHNRGARAGVRIQLRAAVDVGPVMPDAQGVSGWVIIRTARLLDAAPFKREMARTGADLGFITSEFVHEAVIAHAPGFVSPALYRQVRAKVKESEVRGWMYLSPRNR</sequence>
<evidence type="ECO:0000313" key="5">
    <source>
        <dbReference type="Proteomes" id="UP000487268"/>
    </source>
</evidence>
<gene>
    <name evidence="4" type="ORF">ACRB68_26720</name>
</gene>
<dbReference type="SMART" id="SM00100">
    <property type="entry name" value="cNMP"/>
    <property type="match status" value="1"/>
</dbReference>
<feature type="region of interest" description="Disordered" evidence="1">
    <location>
        <begin position="1"/>
        <end position="109"/>
    </location>
</feature>
<evidence type="ECO:0000313" key="4">
    <source>
        <dbReference type="EMBL" id="MQY04615.1"/>
    </source>
</evidence>
<comment type="caution">
    <text evidence="4">The sequence shown here is derived from an EMBL/GenBank/DDBJ whole genome shotgun (WGS) entry which is preliminary data.</text>
</comment>
<dbReference type="InterPro" id="IPR029787">
    <property type="entry name" value="Nucleotide_cyclase"/>
</dbReference>
<dbReference type="Proteomes" id="UP000487268">
    <property type="component" value="Unassembled WGS sequence"/>
</dbReference>
<feature type="domain" description="Cyclic nucleotide-binding" evidence="2">
    <location>
        <begin position="110"/>
        <end position="212"/>
    </location>
</feature>
<dbReference type="GO" id="GO:0035556">
    <property type="term" value="P:intracellular signal transduction"/>
    <property type="evidence" value="ECO:0007669"/>
    <property type="project" value="InterPro"/>
</dbReference>
<organism evidence="4 5">
    <name type="scientific">Actinomadura macrotermitis</name>
    <dbReference type="NCBI Taxonomy" id="2585200"/>
    <lineage>
        <taxon>Bacteria</taxon>
        <taxon>Bacillati</taxon>
        <taxon>Actinomycetota</taxon>
        <taxon>Actinomycetes</taxon>
        <taxon>Streptosporangiales</taxon>
        <taxon>Thermomonosporaceae</taxon>
        <taxon>Actinomadura</taxon>
    </lineage>
</organism>